<organism evidence="1 2">
    <name type="scientific">Solanum bulbocastanum</name>
    <name type="common">Wild potato</name>
    <dbReference type="NCBI Taxonomy" id="147425"/>
    <lineage>
        <taxon>Eukaryota</taxon>
        <taxon>Viridiplantae</taxon>
        <taxon>Streptophyta</taxon>
        <taxon>Embryophyta</taxon>
        <taxon>Tracheophyta</taxon>
        <taxon>Spermatophyta</taxon>
        <taxon>Magnoliopsida</taxon>
        <taxon>eudicotyledons</taxon>
        <taxon>Gunneridae</taxon>
        <taxon>Pentapetalae</taxon>
        <taxon>asterids</taxon>
        <taxon>lamiids</taxon>
        <taxon>Solanales</taxon>
        <taxon>Solanaceae</taxon>
        <taxon>Solanoideae</taxon>
        <taxon>Solaneae</taxon>
        <taxon>Solanum</taxon>
    </lineage>
</organism>
<gene>
    <name evidence="1" type="ORF">RDI58_002649</name>
</gene>
<name>A0AAN8UES2_SOLBU</name>
<dbReference type="Proteomes" id="UP001371456">
    <property type="component" value="Unassembled WGS sequence"/>
</dbReference>
<dbReference type="AlphaFoldDB" id="A0AAN8UES2"/>
<accession>A0AAN8UES2</accession>
<keyword evidence="2" id="KW-1185">Reference proteome</keyword>
<dbReference type="EMBL" id="JBANQN010000001">
    <property type="protein sequence ID" value="KAK6804865.1"/>
    <property type="molecule type" value="Genomic_DNA"/>
</dbReference>
<sequence>MFGVIPKLLWYYMGGAPAFPVKVACLEWVAKWGACSTQNNLQKRECERYNGRLAATGDTKRDKAHIENYSIPLCILWIIWLEQNKTCFGGQRTHISIITIDVFKICTFGVKWLTR</sequence>
<reference evidence="1 2" key="1">
    <citation type="submission" date="2024-02" db="EMBL/GenBank/DDBJ databases">
        <title>de novo genome assembly of Solanum bulbocastanum strain 11H21.</title>
        <authorList>
            <person name="Hosaka A.J."/>
        </authorList>
    </citation>
    <scope>NUCLEOTIDE SEQUENCE [LARGE SCALE GENOMIC DNA]</scope>
    <source>
        <tissue evidence="1">Young leaves</tissue>
    </source>
</reference>
<evidence type="ECO:0000313" key="1">
    <source>
        <dbReference type="EMBL" id="KAK6804865.1"/>
    </source>
</evidence>
<evidence type="ECO:0000313" key="2">
    <source>
        <dbReference type="Proteomes" id="UP001371456"/>
    </source>
</evidence>
<protein>
    <submittedName>
        <fullName evidence="1">Uncharacterized protein</fullName>
    </submittedName>
</protein>
<proteinExistence type="predicted"/>
<comment type="caution">
    <text evidence="1">The sequence shown here is derived from an EMBL/GenBank/DDBJ whole genome shotgun (WGS) entry which is preliminary data.</text>
</comment>